<comment type="subcellular location">
    <subcellularLocation>
        <location evidence="6">Cytoplasm</location>
    </subcellularLocation>
</comment>
<keyword evidence="2 6" id="KW-0963">Cytoplasm</keyword>
<dbReference type="GO" id="GO:0008855">
    <property type="term" value="F:exodeoxyribonuclease VII activity"/>
    <property type="evidence" value="ECO:0007669"/>
    <property type="project" value="UniProtKB-UniRule"/>
</dbReference>
<dbReference type="HAMAP" id="MF_00337">
    <property type="entry name" value="Exonuc_7_S"/>
    <property type="match status" value="1"/>
</dbReference>
<comment type="function">
    <text evidence="6">Bidirectionally degrades single-stranded DNA into large acid-insoluble oligonucleotides, which are then degraded further into small acid-soluble oligonucleotides.</text>
</comment>
<dbReference type="NCBIfam" id="TIGR01280">
    <property type="entry name" value="xseB"/>
    <property type="match status" value="1"/>
</dbReference>
<evidence type="ECO:0000256" key="6">
    <source>
        <dbReference type="HAMAP-Rule" id="MF_00337"/>
    </source>
</evidence>
<comment type="catalytic activity">
    <reaction evidence="6">
        <text>Exonucleolytic cleavage in either 5'- to 3'- or 3'- to 5'-direction to yield nucleoside 5'-phosphates.</text>
        <dbReference type="EC" id="3.1.11.6"/>
    </reaction>
</comment>
<dbReference type="NCBIfam" id="NF002139">
    <property type="entry name" value="PRK00977.1-3"/>
    <property type="match status" value="1"/>
</dbReference>
<dbReference type="EMBL" id="MIPT01000001">
    <property type="protein sequence ID" value="OHT18532.1"/>
    <property type="molecule type" value="Genomic_DNA"/>
</dbReference>
<dbReference type="GO" id="GO:0005829">
    <property type="term" value="C:cytosol"/>
    <property type="evidence" value="ECO:0007669"/>
    <property type="project" value="TreeGrafter"/>
</dbReference>
<dbReference type="AlphaFoldDB" id="A0A1S1H9M2"/>
<reference evidence="7 8" key="1">
    <citation type="submission" date="2016-09" db="EMBL/GenBank/DDBJ databases">
        <title>Metabolic pathway, cell adaptation mechanisms and a novel monoxygenase revealed through proteogenomic-transcription analysis of a Sphingomonas haloaromaticamans strain degrading the fungicide ortho-phenylphenol.</title>
        <authorList>
            <person name="Perruchon C."/>
            <person name="Papadopoulou E.S."/>
            <person name="Rousidou C."/>
            <person name="Vasileiadis S."/>
            <person name="Tanou G."/>
            <person name="Amoutzias G."/>
            <person name="Molassiotis A."/>
            <person name="Karpouzas D.G."/>
        </authorList>
    </citation>
    <scope>NUCLEOTIDE SEQUENCE [LARGE SCALE GENOMIC DNA]</scope>
    <source>
        <strain evidence="7 8">P3</strain>
    </source>
</reference>
<name>A0A1S1H9M2_9SPHN</name>
<comment type="similarity">
    <text evidence="1 6">Belongs to the XseB family.</text>
</comment>
<evidence type="ECO:0000256" key="1">
    <source>
        <dbReference type="ARBA" id="ARBA00009998"/>
    </source>
</evidence>
<dbReference type="SUPFAM" id="SSF116842">
    <property type="entry name" value="XseB-like"/>
    <property type="match status" value="1"/>
</dbReference>
<keyword evidence="4 6" id="KW-0378">Hydrolase</keyword>
<comment type="subunit">
    <text evidence="6">Heterooligomer composed of large and small subunits.</text>
</comment>
<evidence type="ECO:0000256" key="4">
    <source>
        <dbReference type="ARBA" id="ARBA00022801"/>
    </source>
</evidence>
<organism evidence="7 8">
    <name type="scientific">Edaphosphingomonas haloaromaticamans</name>
    <dbReference type="NCBI Taxonomy" id="653954"/>
    <lineage>
        <taxon>Bacteria</taxon>
        <taxon>Pseudomonadati</taxon>
        <taxon>Pseudomonadota</taxon>
        <taxon>Alphaproteobacteria</taxon>
        <taxon>Sphingomonadales</taxon>
        <taxon>Rhizorhabdaceae</taxon>
        <taxon>Edaphosphingomonas</taxon>
    </lineage>
</organism>
<dbReference type="Proteomes" id="UP000179467">
    <property type="component" value="Unassembled WGS sequence"/>
</dbReference>
<evidence type="ECO:0000256" key="3">
    <source>
        <dbReference type="ARBA" id="ARBA00022722"/>
    </source>
</evidence>
<keyword evidence="8" id="KW-1185">Reference proteome</keyword>
<sequence>MAPAPATSRGMGQDEDTIAELSFEDALKRLETIVQRLESGEETLDNSIRLYAEGDALRAQCEKRLKDAQARIEKISLGADGRPAGAQPFDVG</sequence>
<evidence type="ECO:0000313" key="7">
    <source>
        <dbReference type="EMBL" id="OHT18532.1"/>
    </source>
</evidence>
<proteinExistence type="inferred from homology"/>
<dbReference type="PANTHER" id="PTHR34137:SF1">
    <property type="entry name" value="EXODEOXYRIBONUCLEASE 7 SMALL SUBUNIT"/>
    <property type="match status" value="1"/>
</dbReference>
<comment type="caution">
    <text evidence="7">The sequence shown here is derived from an EMBL/GenBank/DDBJ whole genome shotgun (WGS) entry which is preliminary data.</text>
</comment>
<dbReference type="InterPro" id="IPR003761">
    <property type="entry name" value="Exonuc_VII_S"/>
</dbReference>
<keyword evidence="5 6" id="KW-0269">Exonuclease</keyword>
<dbReference type="Gene3D" id="1.10.287.1040">
    <property type="entry name" value="Exonuclease VII, small subunit"/>
    <property type="match status" value="1"/>
</dbReference>
<gene>
    <name evidence="6 7" type="primary">xseB</name>
    <name evidence="7" type="ORF">BHE75_00505</name>
</gene>
<evidence type="ECO:0000256" key="5">
    <source>
        <dbReference type="ARBA" id="ARBA00022839"/>
    </source>
</evidence>
<dbReference type="GO" id="GO:0006308">
    <property type="term" value="P:DNA catabolic process"/>
    <property type="evidence" value="ECO:0007669"/>
    <property type="project" value="UniProtKB-UniRule"/>
</dbReference>
<dbReference type="Pfam" id="PF02609">
    <property type="entry name" value="Exonuc_VII_S"/>
    <property type="match status" value="1"/>
</dbReference>
<evidence type="ECO:0000313" key="8">
    <source>
        <dbReference type="Proteomes" id="UP000179467"/>
    </source>
</evidence>
<evidence type="ECO:0000256" key="2">
    <source>
        <dbReference type="ARBA" id="ARBA00022490"/>
    </source>
</evidence>
<dbReference type="EC" id="3.1.11.6" evidence="6"/>
<dbReference type="GO" id="GO:0009318">
    <property type="term" value="C:exodeoxyribonuclease VII complex"/>
    <property type="evidence" value="ECO:0007669"/>
    <property type="project" value="UniProtKB-UniRule"/>
</dbReference>
<accession>A0A1S1H9M2</accession>
<keyword evidence="3 6" id="KW-0540">Nuclease</keyword>
<protein>
    <recommendedName>
        <fullName evidence="6">Exodeoxyribonuclease 7 small subunit</fullName>
        <ecNumber evidence="6">3.1.11.6</ecNumber>
    </recommendedName>
    <alternativeName>
        <fullName evidence="6">Exodeoxyribonuclease VII small subunit</fullName>
        <shortName evidence="6">Exonuclease VII small subunit</shortName>
    </alternativeName>
</protein>
<dbReference type="InterPro" id="IPR037004">
    <property type="entry name" value="Exonuc_VII_ssu_sf"/>
</dbReference>
<dbReference type="PANTHER" id="PTHR34137">
    <property type="entry name" value="EXODEOXYRIBONUCLEASE 7 SMALL SUBUNIT"/>
    <property type="match status" value="1"/>
</dbReference>